<evidence type="ECO:0000313" key="2">
    <source>
        <dbReference type="Proteomes" id="UP000009336"/>
    </source>
</evidence>
<dbReference type="EMBL" id="AKKL01000016">
    <property type="protein sequence ID" value="EKT63012.1"/>
    <property type="molecule type" value="Genomic_DNA"/>
</dbReference>
<dbReference type="Proteomes" id="UP000009336">
    <property type="component" value="Unassembled WGS sequence"/>
</dbReference>
<reference evidence="1 2" key="1">
    <citation type="journal article" date="2012" name="BMC Genomics">
        <title>Comparative genomics of bacteria in the genus Providencia isolated from wild Drosophila melanogaster.</title>
        <authorList>
            <person name="Galac M.R."/>
            <person name="Lazzaro B.P."/>
        </authorList>
    </citation>
    <scope>NUCLEOTIDE SEQUENCE [LARGE SCALE GENOMIC DNA]</scope>
    <source>
        <strain evidence="1 2">DSM 19968</strain>
    </source>
</reference>
<evidence type="ECO:0000313" key="1">
    <source>
        <dbReference type="EMBL" id="EKT63012.1"/>
    </source>
</evidence>
<gene>
    <name evidence="1" type="ORF">OOA_06031</name>
</gene>
<dbReference type="HOGENOM" id="CLU_1593359_0_0_6"/>
<dbReference type="eggNOG" id="COG3787">
    <property type="taxonomic scope" value="Bacteria"/>
</dbReference>
<dbReference type="AlphaFoldDB" id="K8X055"/>
<accession>K8X055</accession>
<dbReference type="OrthoDB" id="9788889at2"/>
<dbReference type="RefSeq" id="WP_008911238.1">
    <property type="nucleotide sequence ID" value="NZ_KB233222.1"/>
</dbReference>
<proteinExistence type="predicted"/>
<dbReference type="SUPFAM" id="SSF50475">
    <property type="entry name" value="FMN-binding split barrel"/>
    <property type="match status" value="1"/>
</dbReference>
<dbReference type="InterPro" id="IPR012349">
    <property type="entry name" value="Split_barrel_FMN-bd"/>
</dbReference>
<dbReference type="PATRIC" id="fig|1141662.3.peg.1223"/>
<organism evidence="1 2">
    <name type="scientific">Providencia burhodogranariea DSM 19968</name>
    <dbReference type="NCBI Taxonomy" id="1141662"/>
    <lineage>
        <taxon>Bacteria</taxon>
        <taxon>Pseudomonadati</taxon>
        <taxon>Pseudomonadota</taxon>
        <taxon>Gammaproteobacteria</taxon>
        <taxon>Enterobacterales</taxon>
        <taxon>Morganellaceae</taxon>
        <taxon>Providencia</taxon>
    </lineage>
</organism>
<comment type="caution">
    <text evidence="1">The sequence shown here is derived from an EMBL/GenBank/DDBJ whole genome shotgun (WGS) entry which is preliminary data.</text>
</comment>
<sequence>MSLIKRSLSLLQNARFFTLASRSHAGEVWASTINYVPAFSPTRIIWCSGRIAKHSENIRQHAQVSGSIFRTDLQGISPIGLDGAQFTGLCREIPKSETDETYNYFSLNNYPDETLRAMWMPPLNEFIGEGMRRFYELKICEWWILDIDNWLETRQDQRILVDLSTLTCS</sequence>
<dbReference type="STRING" id="1141662.OOA_06031"/>
<keyword evidence="2" id="KW-1185">Reference proteome</keyword>
<name>K8X055_9GAMM</name>
<dbReference type="Gene3D" id="2.30.110.10">
    <property type="entry name" value="Electron Transport, Fmn-binding Protein, Chain A"/>
    <property type="match status" value="1"/>
</dbReference>
<protein>
    <submittedName>
        <fullName evidence="1">Uncharacterized protein</fullName>
    </submittedName>
</protein>